<evidence type="ECO:0000256" key="5">
    <source>
        <dbReference type="ARBA" id="ARBA00022691"/>
    </source>
</evidence>
<keyword evidence="4 6" id="KW-0808">Transferase</keyword>
<dbReference type="SUPFAM" id="SSF81799">
    <property type="entry name" value="Putative methyltransferase TM0872, insert domain"/>
    <property type="match status" value="1"/>
</dbReference>
<dbReference type="InterPro" id="IPR029063">
    <property type="entry name" value="SAM-dependent_MTases_sf"/>
</dbReference>
<dbReference type="GO" id="GO:0005737">
    <property type="term" value="C:cytoplasm"/>
    <property type="evidence" value="ECO:0007669"/>
    <property type="project" value="UniProtKB-SubCell"/>
</dbReference>
<feature type="binding site" evidence="6">
    <location>
        <begin position="30"/>
        <end position="32"/>
    </location>
    <ligand>
        <name>S-adenosyl-L-methionine</name>
        <dbReference type="ChEBI" id="CHEBI:59789"/>
    </ligand>
</feature>
<feature type="binding site" evidence="6">
    <location>
        <position position="98"/>
    </location>
    <ligand>
        <name>S-adenosyl-L-methionine</name>
        <dbReference type="ChEBI" id="CHEBI:59789"/>
    </ligand>
</feature>
<keyword evidence="3 6" id="KW-0489">Methyltransferase</keyword>
<dbReference type="Pfam" id="PF01795">
    <property type="entry name" value="Methyltransf_5"/>
    <property type="match status" value="1"/>
</dbReference>
<feature type="binding site" evidence="6">
    <location>
        <position position="50"/>
    </location>
    <ligand>
        <name>S-adenosyl-L-methionine</name>
        <dbReference type="ChEBI" id="CHEBI:59789"/>
    </ligand>
</feature>
<keyword evidence="5 6" id="KW-0949">S-adenosyl-L-methionine</keyword>
<dbReference type="NCBIfam" id="TIGR00006">
    <property type="entry name" value="16S rRNA (cytosine(1402)-N(4))-methyltransferase RsmH"/>
    <property type="match status" value="1"/>
</dbReference>
<dbReference type="HAMAP" id="MF_01007">
    <property type="entry name" value="16SrRNA_methyltr_H"/>
    <property type="match status" value="1"/>
</dbReference>
<evidence type="ECO:0000256" key="6">
    <source>
        <dbReference type="HAMAP-Rule" id="MF_01007"/>
    </source>
</evidence>
<sequence>MHIAVLSQASIRLLQPRSGAVFVDCTFGAGGHSRLLLELIQPGGRLLALDQDERAVQAARQLAEQWPGAVTAAHGNFADLVDLAGEHGFPAVDGILFDLGFSSDQLEDPKRGFSFLHEGPLDMRMNRTQQLTAAQVVNELSARELAHLIRSLGEERWAARIAEFIAARRPLTTTLDLAEAVKAAMPRGAWPKGIHPATRTFQAIRMHVNDELGSLRRGLAGATQILNPGGRMAAISFHSLEDAEVKRFFIAESKDCLCPPQQPVCTCAHRASLRILTPKPLRPDEAEVTNNPRSRSARLRVAERL</sequence>
<dbReference type="EMBL" id="JAEKNQ010000051">
    <property type="protein sequence ID" value="MBJ7604062.1"/>
    <property type="molecule type" value="Genomic_DNA"/>
</dbReference>
<organism evidence="8 9">
    <name type="scientific">Candidatus Dormiibacter inghamiae</name>
    <dbReference type="NCBI Taxonomy" id="3127013"/>
    <lineage>
        <taxon>Bacteria</taxon>
        <taxon>Bacillati</taxon>
        <taxon>Candidatus Dormiibacterota</taxon>
        <taxon>Candidatus Dormibacteria</taxon>
        <taxon>Candidatus Dormibacterales</taxon>
        <taxon>Candidatus Dormibacteraceae</taxon>
        <taxon>Candidatus Dormiibacter</taxon>
    </lineage>
</organism>
<comment type="similarity">
    <text evidence="1 6">Belongs to the methyltransferase superfamily. RsmH family.</text>
</comment>
<dbReference type="GO" id="GO:0070475">
    <property type="term" value="P:rRNA base methylation"/>
    <property type="evidence" value="ECO:0007669"/>
    <property type="project" value="UniProtKB-UniRule"/>
</dbReference>
<dbReference type="AlphaFoldDB" id="A0A934KBD7"/>
<comment type="subcellular location">
    <subcellularLocation>
        <location evidence="6">Cytoplasm</location>
    </subcellularLocation>
</comment>
<dbReference type="PIRSF" id="PIRSF004486">
    <property type="entry name" value="MraW"/>
    <property type="match status" value="1"/>
</dbReference>
<evidence type="ECO:0000256" key="3">
    <source>
        <dbReference type="ARBA" id="ARBA00022603"/>
    </source>
</evidence>
<accession>A0A934KBD7</accession>
<protein>
    <recommendedName>
        <fullName evidence="6">Ribosomal RNA small subunit methyltransferase H</fullName>
        <ecNumber evidence="6">2.1.1.199</ecNumber>
    </recommendedName>
    <alternativeName>
        <fullName evidence="6">16S rRNA m(4)C1402 methyltransferase</fullName>
    </alternativeName>
    <alternativeName>
        <fullName evidence="6">rRNA (cytosine-N(4)-)-methyltransferase RsmH</fullName>
    </alternativeName>
</protein>
<comment type="catalytic activity">
    <reaction evidence="6">
        <text>cytidine(1402) in 16S rRNA + S-adenosyl-L-methionine = N(4)-methylcytidine(1402) in 16S rRNA + S-adenosyl-L-homocysteine + H(+)</text>
        <dbReference type="Rhea" id="RHEA:42928"/>
        <dbReference type="Rhea" id="RHEA-COMP:10286"/>
        <dbReference type="Rhea" id="RHEA-COMP:10287"/>
        <dbReference type="ChEBI" id="CHEBI:15378"/>
        <dbReference type="ChEBI" id="CHEBI:57856"/>
        <dbReference type="ChEBI" id="CHEBI:59789"/>
        <dbReference type="ChEBI" id="CHEBI:74506"/>
        <dbReference type="ChEBI" id="CHEBI:82748"/>
        <dbReference type="EC" id="2.1.1.199"/>
    </reaction>
</comment>
<dbReference type="SUPFAM" id="SSF53335">
    <property type="entry name" value="S-adenosyl-L-methionine-dependent methyltransferases"/>
    <property type="match status" value="1"/>
</dbReference>
<evidence type="ECO:0000256" key="2">
    <source>
        <dbReference type="ARBA" id="ARBA00022552"/>
    </source>
</evidence>
<dbReference type="Gene3D" id="1.10.150.170">
    <property type="entry name" value="Putative methyltransferase TM0872, insert domain"/>
    <property type="match status" value="1"/>
</dbReference>
<feature type="region of interest" description="Disordered" evidence="7">
    <location>
        <begin position="282"/>
        <end position="305"/>
    </location>
</feature>
<gene>
    <name evidence="6 8" type="primary">rsmH</name>
    <name evidence="8" type="ORF">JF888_12855</name>
</gene>
<dbReference type="PANTHER" id="PTHR11265:SF0">
    <property type="entry name" value="12S RRNA N4-METHYLCYTIDINE METHYLTRANSFERASE"/>
    <property type="match status" value="1"/>
</dbReference>
<evidence type="ECO:0000313" key="9">
    <source>
        <dbReference type="Proteomes" id="UP000620075"/>
    </source>
</evidence>
<evidence type="ECO:0000313" key="8">
    <source>
        <dbReference type="EMBL" id="MBJ7604062.1"/>
    </source>
</evidence>
<dbReference type="PANTHER" id="PTHR11265">
    <property type="entry name" value="S-ADENOSYL-METHYLTRANSFERASE MRAW"/>
    <property type="match status" value="1"/>
</dbReference>
<feature type="binding site" evidence="6">
    <location>
        <position position="105"/>
    </location>
    <ligand>
        <name>S-adenosyl-L-methionine</name>
        <dbReference type="ChEBI" id="CHEBI:59789"/>
    </ligand>
</feature>
<name>A0A934KBD7_9BACT</name>
<dbReference type="RefSeq" id="WP_338181061.1">
    <property type="nucleotide sequence ID" value="NZ_JAEKNQ010000051.1"/>
</dbReference>
<dbReference type="InterPro" id="IPR002903">
    <property type="entry name" value="RsmH"/>
</dbReference>
<evidence type="ECO:0000256" key="7">
    <source>
        <dbReference type="SAM" id="MobiDB-lite"/>
    </source>
</evidence>
<dbReference type="GO" id="GO:0071424">
    <property type="term" value="F:rRNA (cytosine-N4-)-methyltransferase activity"/>
    <property type="evidence" value="ECO:0007669"/>
    <property type="project" value="UniProtKB-UniRule"/>
</dbReference>
<dbReference type="EC" id="2.1.1.199" evidence="6"/>
<dbReference type="Gene3D" id="3.40.50.150">
    <property type="entry name" value="Vaccinia Virus protein VP39"/>
    <property type="match status" value="1"/>
</dbReference>
<comment type="caution">
    <text evidence="8">The sequence shown here is derived from an EMBL/GenBank/DDBJ whole genome shotgun (WGS) entry which is preliminary data.</text>
</comment>
<evidence type="ECO:0000256" key="4">
    <source>
        <dbReference type="ARBA" id="ARBA00022679"/>
    </source>
</evidence>
<keyword evidence="2 6" id="KW-0698">rRNA processing</keyword>
<dbReference type="CDD" id="cd02440">
    <property type="entry name" value="AdoMet_MTases"/>
    <property type="match status" value="1"/>
</dbReference>
<keyword evidence="6" id="KW-0963">Cytoplasm</keyword>
<proteinExistence type="inferred from homology"/>
<evidence type="ECO:0000256" key="1">
    <source>
        <dbReference type="ARBA" id="ARBA00010396"/>
    </source>
</evidence>
<reference evidence="8 9" key="1">
    <citation type="submission" date="2020-10" db="EMBL/GenBank/DDBJ databases">
        <title>Ca. Dormibacterota MAGs.</title>
        <authorList>
            <person name="Montgomery K."/>
        </authorList>
    </citation>
    <scope>NUCLEOTIDE SEQUENCE [LARGE SCALE GENOMIC DNA]</scope>
    <source>
        <strain evidence="8">SC8811_S16_3</strain>
    </source>
</reference>
<comment type="function">
    <text evidence="6">Specifically methylates the N4 position of cytidine in position 1402 (C1402) of 16S rRNA.</text>
</comment>
<feature type="binding site" evidence="6">
    <location>
        <position position="77"/>
    </location>
    <ligand>
        <name>S-adenosyl-L-methionine</name>
        <dbReference type="ChEBI" id="CHEBI:59789"/>
    </ligand>
</feature>
<dbReference type="Proteomes" id="UP000620075">
    <property type="component" value="Unassembled WGS sequence"/>
</dbReference>
<dbReference type="InterPro" id="IPR023397">
    <property type="entry name" value="SAM-dep_MeTrfase_MraW_recog"/>
</dbReference>